<dbReference type="RefSeq" id="WP_377458663.1">
    <property type="nucleotide sequence ID" value="NZ_JBHLUB010000027.1"/>
</dbReference>
<dbReference type="SUPFAM" id="SSF55166">
    <property type="entry name" value="Hedgehog/DD-peptidase"/>
    <property type="match status" value="1"/>
</dbReference>
<evidence type="ECO:0000313" key="4">
    <source>
        <dbReference type="Proteomes" id="UP001589862"/>
    </source>
</evidence>
<keyword evidence="3" id="KW-0378">Hydrolase</keyword>
<accession>A0ABV6P9W7</accession>
<dbReference type="InterPro" id="IPR009045">
    <property type="entry name" value="Zn_M74/Hedgehog-like"/>
</dbReference>
<keyword evidence="3" id="KW-0645">Protease</keyword>
<dbReference type="CDD" id="cd14852">
    <property type="entry name" value="LD-carboxypeptidase"/>
    <property type="match status" value="1"/>
</dbReference>
<organism evidence="3 4">
    <name type="scientific">Micrococcoides hystricis</name>
    <dbReference type="NCBI Taxonomy" id="1572761"/>
    <lineage>
        <taxon>Bacteria</taxon>
        <taxon>Bacillati</taxon>
        <taxon>Actinomycetota</taxon>
        <taxon>Actinomycetes</taxon>
        <taxon>Micrococcales</taxon>
        <taxon>Micrococcaceae</taxon>
        <taxon>Micrococcoides</taxon>
    </lineage>
</organism>
<dbReference type="Pfam" id="PF02557">
    <property type="entry name" value="VanY"/>
    <property type="match status" value="1"/>
</dbReference>
<dbReference type="Gene3D" id="3.30.1380.10">
    <property type="match status" value="1"/>
</dbReference>
<sequence length="218" mass="24220">MHRKIIAPLLAIGLTFGFLVGSTPADAQASTTKPSSVTVIVNKKNPLRPKTYRPSRLVSVGNSQALRPAAASAYKKMAAAARTKGHRLYPISGYRSYATQKSTYAYWVSKYGVSYANRISAKPGYSEHQLGLAIDIGDSRYGCALHRCFGSLSSGKWLAANAHRYGFILRYPAGKEWNTGYSYEPWHFRYVGVKTATKIKYSKKTMEQYFGYKSAPTY</sequence>
<proteinExistence type="predicted"/>
<comment type="caution">
    <text evidence="3">The sequence shown here is derived from an EMBL/GenBank/DDBJ whole genome shotgun (WGS) entry which is preliminary data.</text>
</comment>
<gene>
    <name evidence="3" type="ORF">ACFFFR_05850</name>
</gene>
<dbReference type="InterPro" id="IPR058193">
    <property type="entry name" value="VanY/YodJ_core_dom"/>
</dbReference>
<evidence type="ECO:0000259" key="2">
    <source>
        <dbReference type="Pfam" id="PF02557"/>
    </source>
</evidence>
<name>A0ABV6P9W7_9MICC</name>
<feature type="signal peptide" evidence="1">
    <location>
        <begin position="1"/>
        <end position="27"/>
    </location>
</feature>
<feature type="chain" id="PRO_5047263209" evidence="1">
    <location>
        <begin position="28"/>
        <end position="218"/>
    </location>
</feature>
<protein>
    <submittedName>
        <fullName evidence="3">D-alanyl-D-alanine carboxypeptidase family protein</fullName>
    </submittedName>
</protein>
<dbReference type="GO" id="GO:0004180">
    <property type="term" value="F:carboxypeptidase activity"/>
    <property type="evidence" value="ECO:0007669"/>
    <property type="project" value="UniProtKB-KW"/>
</dbReference>
<keyword evidence="1" id="KW-0732">Signal</keyword>
<dbReference type="EMBL" id="JBHLUB010000027">
    <property type="protein sequence ID" value="MFC0581905.1"/>
    <property type="molecule type" value="Genomic_DNA"/>
</dbReference>
<dbReference type="PANTHER" id="PTHR34385">
    <property type="entry name" value="D-ALANYL-D-ALANINE CARBOXYPEPTIDASE"/>
    <property type="match status" value="1"/>
</dbReference>
<dbReference type="InterPro" id="IPR003709">
    <property type="entry name" value="VanY-like_core_dom"/>
</dbReference>
<dbReference type="PANTHER" id="PTHR34385:SF1">
    <property type="entry name" value="PEPTIDOGLYCAN L-ALANYL-D-GLUTAMATE ENDOPEPTIDASE CWLK"/>
    <property type="match status" value="1"/>
</dbReference>
<reference evidence="3 4" key="1">
    <citation type="submission" date="2024-09" db="EMBL/GenBank/DDBJ databases">
        <authorList>
            <person name="Sun Q."/>
            <person name="Mori K."/>
        </authorList>
    </citation>
    <scope>NUCLEOTIDE SEQUENCE [LARGE SCALE GENOMIC DNA]</scope>
    <source>
        <strain evidence="3 4">NCAIM B.02604</strain>
    </source>
</reference>
<keyword evidence="4" id="KW-1185">Reference proteome</keyword>
<evidence type="ECO:0000313" key="3">
    <source>
        <dbReference type="EMBL" id="MFC0581905.1"/>
    </source>
</evidence>
<keyword evidence="3" id="KW-0121">Carboxypeptidase</keyword>
<dbReference type="Proteomes" id="UP001589862">
    <property type="component" value="Unassembled WGS sequence"/>
</dbReference>
<evidence type="ECO:0000256" key="1">
    <source>
        <dbReference type="SAM" id="SignalP"/>
    </source>
</evidence>
<dbReference type="InterPro" id="IPR052179">
    <property type="entry name" value="DD-CPase-like"/>
</dbReference>
<feature type="domain" description="D-alanyl-D-alanine carboxypeptidase-like core" evidence="2">
    <location>
        <begin position="65"/>
        <end position="192"/>
    </location>
</feature>